<dbReference type="GeneID" id="92043831"/>
<dbReference type="PANTHER" id="PTHR24304">
    <property type="entry name" value="CYTOCHROME P450 FAMILY 7"/>
    <property type="match status" value="1"/>
</dbReference>
<evidence type="ECO:0000256" key="3">
    <source>
        <dbReference type="ARBA" id="ARBA00022617"/>
    </source>
</evidence>
<evidence type="ECO:0000313" key="8">
    <source>
        <dbReference type="EMBL" id="KAK8085185.1"/>
    </source>
</evidence>
<dbReference type="InterPro" id="IPR002403">
    <property type="entry name" value="Cyt_P450_E_grp-IV"/>
</dbReference>
<name>A0ABR1WNR5_9PEZI</name>
<keyword evidence="7" id="KW-1133">Transmembrane helix</keyword>
<comment type="similarity">
    <text evidence="2">Belongs to the cytochrome P450 family.</text>
</comment>
<proteinExistence type="inferred from homology"/>
<sequence length="582" mass="65989">MTMSTFLHQHVSLDDLPFRDSTHNYLFLGGVGLLSLLLLNYTYLVLAYHRAHSKENKTNGQLPPHYPFFLPFFGPLLQIWWDHGGFAHRVSSYAGKLTSNRFSVFGHTFYNFQDRETIEKLFKHPALSSSINMYSYVNSYLLGTPNYAMGVYRADDSGPFPHPHAKSSVLPHNRIDHITHHSVFRGLTGPGLQPSGLRFAQNLHRRLDELDIPEDWVHKPDFTTFFREVVGAAALEAILGPAMLRLNPTFVKDIFKFDHMFPTFGPGLPRFMMPESYSFRDGLVQQFKNWYKHARKNYDASQTFADGDGDPWWGSTMMRLRQDSIKGADNQDDESLARVDLGLAWAIIGNVVTSSMFSAFHVFKDKDLLSRVQQELTEHVGPDGTLKDVDPHKLGKDATLLLSVYAETLRKYIKVYSVYSTPHEDVDLGKWVLPKGELAILNSDPCHRDENFWNTRNGRHPLDGFWAERFIVDPQDPDSGPINRACRQKALPQEKLASGKPFFSTEGCDGAWIPYGGGFSMCPGRFLAKNIIVYSSAVLASKFDIDIEPDTIAFTKKRYGMGVEDLAGPIPFRIRKRATSPK</sequence>
<keyword evidence="7" id="KW-0472">Membrane</keyword>
<dbReference type="PANTHER" id="PTHR24304:SF2">
    <property type="entry name" value="24-HYDROXYCHOLESTEROL 7-ALPHA-HYDROXYLASE"/>
    <property type="match status" value="1"/>
</dbReference>
<gene>
    <name evidence="8" type="ORF">PG997_006456</name>
</gene>
<keyword evidence="4" id="KW-0479">Metal-binding</keyword>
<dbReference type="Gene3D" id="1.10.630.10">
    <property type="entry name" value="Cytochrome P450"/>
    <property type="match status" value="1"/>
</dbReference>
<evidence type="ECO:0000256" key="7">
    <source>
        <dbReference type="SAM" id="Phobius"/>
    </source>
</evidence>
<feature type="transmembrane region" description="Helical" evidence="7">
    <location>
        <begin position="25"/>
        <end position="48"/>
    </location>
</feature>
<comment type="caution">
    <text evidence="8">The sequence shown here is derived from an EMBL/GenBank/DDBJ whole genome shotgun (WGS) entry which is preliminary data.</text>
</comment>
<protein>
    <submittedName>
        <fullName evidence="8">Cytochrome P450</fullName>
    </submittedName>
</protein>
<dbReference type="SUPFAM" id="SSF48264">
    <property type="entry name" value="Cytochrome P450"/>
    <property type="match status" value="1"/>
</dbReference>
<organism evidence="8 9">
    <name type="scientific">Apiospora hydei</name>
    <dbReference type="NCBI Taxonomy" id="1337664"/>
    <lineage>
        <taxon>Eukaryota</taxon>
        <taxon>Fungi</taxon>
        <taxon>Dikarya</taxon>
        <taxon>Ascomycota</taxon>
        <taxon>Pezizomycotina</taxon>
        <taxon>Sordariomycetes</taxon>
        <taxon>Xylariomycetidae</taxon>
        <taxon>Amphisphaeriales</taxon>
        <taxon>Apiosporaceae</taxon>
        <taxon>Apiospora</taxon>
    </lineage>
</organism>
<dbReference type="EMBL" id="JAQQWN010000005">
    <property type="protein sequence ID" value="KAK8085185.1"/>
    <property type="molecule type" value="Genomic_DNA"/>
</dbReference>
<keyword evidence="6" id="KW-0560">Oxidoreductase</keyword>
<dbReference type="InterPro" id="IPR001128">
    <property type="entry name" value="Cyt_P450"/>
</dbReference>
<evidence type="ECO:0000256" key="2">
    <source>
        <dbReference type="ARBA" id="ARBA00010617"/>
    </source>
</evidence>
<evidence type="ECO:0000256" key="1">
    <source>
        <dbReference type="ARBA" id="ARBA00001971"/>
    </source>
</evidence>
<reference evidence="8 9" key="1">
    <citation type="submission" date="2023-01" db="EMBL/GenBank/DDBJ databases">
        <title>Analysis of 21 Apiospora genomes using comparative genomics revels a genus with tremendous synthesis potential of carbohydrate active enzymes and secondary metabolites.</title>
        <authorList>
            <person name="Sorensen T."/>
        </authorList>
    </citation>
    <scope>NUCLEOTIDE SEQUENCE [LARGE SCALE GENOMIC DNA]</scope>
    <source>
        <strain evidence="8 9">CBS 114990</strain>
    </source>
</reference>
<comment type="cofactor">
    <cofactor evidence="1">
        <name>heme</name>
        <dbReference type="ChEBI" id="CHEBI:30413"/>
    </cofactor>
</comment>
<evidence type="ECO:0000256" key="5">
    <source>
        <dbReference type="ARBA" id="ARBA00023004"/>
    </source>
</evidence>
<dbReference type="RefSeq" id="XP_066669694.1">
    <property type="nucleotide sequence ID" value="XM_066810771.1"/>
</dbReference>
<keyword evidence="7" id="KW-0812">Transmembrane</keyword>
<dbReference type="Pfam" id="PF00067">
    <property type="entry name" value="p450"/>
    <property type="match status" value="1"/>
</dbReference>
<evidence type="ECO:0000313" key="9">
    <source>
        <dbReference type="Proteomes" id="UP001433268"/>
    </source>
</evidence>
<keyword evidence="5" id="KW-0408">Iron</keyword>
<evidence type="ECO:0000256" key="6">
    <source>
        <dbReference type="ARBA" id="ARBA00023033"/>
    </source>
</evidence>
<dbReference type="InterPro" id="IPR050529">
    <property type="entry name" value="CYP450_sterol_14alpha_dmase"/>
</dbReference>
<dbReference type="PRINTS" id="PR00465">
    <property type="entry name" value="EP450IV"/>
</dbReference>
<feature type="transmembrane region" description="Helical" evidence="7">
    <location>
        <begin position="343"/>
        <end position="363"/>
    </location>
</feature>
<dbReference type="Proteomes" id="UP001433268">
    <property type="component" value="Unassembled WGS sequence"/>
</dbReference>
<accession>A0ABR1WNR5</accession>
<keyword evidence="6" id="KW-0503">Monooxygenase</keyword>
<keyword evidence="3" id="KW-0349">Heme</keyword>
<dbReference type="InterPro" id="IPR036396">
    <property type="entry name" value="Cyt_P450_sf"/>
</dbReference>
<keyword evidence="9" id="KW-1185">Reference proteome</keyword>
<evidence type="ECO:0000256" key="4">
    <source>
        <dbReference type="ARBA" id="ARBA00022723"/>
    </source>
</evidence>